<dbReference type="PANTHER" id="PTHR23098">
    <property type="entry name" value="AGAP001331-PA-RELATED"/>
    <property type="match status" value="1"/>
</dbReference>
<evidence type="ECO:0000313" key="7">
    <source>
        <dbReference type="WBParaSite" id="Gr19_v10_g6641.t1"/>
    </source>
</evidence>
<dbReference type="InterPro" id="IPR028002">
    <property type="entry name" value="Myb_DNA-bind_5"/>
</dbReference>
<comment type="subunit">
    <text evidence="1">Self-associates forming complexes of several hundred monomers.</text>
</comment>
<dbReference type="AlphaFoldDB" id="A0A914I4W7"/>
<evidence type="ECO:0000256" key="4">
    <source>
        <dbReference type="SAM" id="Coils"/>
    </source>
</evidence>
<dbReference type="PANTHER" id="PTHR23098:SF16">
    <property type="entry name" value="REGULATORY PROTEIN ZESTE"/>
    <property type="match status" value="1"/>
</dbReference>
<dbReference type="Proteomes" id="UP000887572">
    <property type="component" value="Unplaced"/>
</dbReference>
<dbReference type="GO" id="GO:0005634">
    <property type="term" value="C:nucleus"/>
    <property type="evidence" value="ECO:0007669"/>
    <property type="project" value="TreeGrafter"/>
</dbReference>
<reference evidence="7" key="1">
    <citation type="submission" date="2022-11" db="UniProtKB">
        <authorList>
            <consortium name="WormBaseParasite"/>
        </authorList>
    </citation>
    <scope>IDENTIFICATION</scope>
</reference>
<feature type="domain" description="Myb/SANT-like DNA-binding" evidence="5">
    <location>
        <begin position="10"/>
        <end position="86"/>
    </location>
</feature>
<keyword evidence="4" id="KW-0175">Coiled coil</keyword>
<keyword evidence="6" id="KW-1185">Reference proteome</keyword>
<evidence type="ECO:0000313" key="6">
    <source>
        <dbReference type="Proteomes" id="UP000887572"/>
    </source>
</evidence>
<dbReference type="Pfam" id="PF13873">
    <property type="entry name" value="Myb_DNA-bind_5"/>
    <property type="match status" value="1"/>
</dbReference>
<evidence type="ECO:0000256" key="2">
    <source>
        <dbReference type="ARBA" id="ARBA00016807"/>
    </source>
</evidence>
<evidence type="ECO:0000256" key="1">
    <source>
        <dbReference type="ARBA" id="ARBA00011764"/>
    </source>
</evidence>
<proteinExistence type="predicted"/>
<evidence type="ECO:0000259" key="5">
    <source>
        <dbReference type="Pfam" id="PF13873"/>
    </source>
</evidence>
<evidence type="ECO:0000256" key="3">
    <source>
        <dbReference type="ARBA" id="ARBA00025466"/>
    </source>
</evidence>
<sequence>MGEPASSRSRSTVYSLHEDAALLEAYFSRKNIIEGTFSATLTTKDKKNAWHEVTAAVNAVDSRSIRDVEQIKQRYKNMLKQYKSFMSENKNPATGGGKAPERRVFFDLFDRYMADDSRIAGVCTAPIELGVTQKLEFSPSLTTGLMQSTSFATAPTFTDLTPIRVKLEQASFKKRKIEESLTEKRSAAGTTSKDLQIKVLEKEDEKLELEMRKLRLEMEVLQMKKEKGMRSQLGYGTEEL</sequence>
<comment type="function">
    <text evidence="3">Involved in transvection phenomena (= synapsis-dependent gene expression), where the synaptic pairing of chromosomes carrying genes with which zeste interacts influences the expression of these genes. Zeste binds to DNA and stimulates transcription from a nearby promoter.</text>
</comment>
<protein>
    <recommendedName>
        <fullName evidence="2">Regulatory protein zeste</fullName>
    </recommendedName>
</protein>
<dbReference type="WBParaSite" id="Gr19_v10_g6641.t1">
    <property type="protein sequence ID" value="Gr19_v10_g6641.t1"/>
    <property type="gene ID" value="Gr19_v10_g6641"/>
</dbReference>
<name>A0A914I4W7_GLORO</name>
<feature type="coiled-coil region" evidence="4">
    <location>
        <begin position="192"/>
        <end position="226"/>
    </location>
</feature>
<accession>A0A914I4W7</accession>
<organism evidence="6 7">
    <name type="scientific">Globodera rostochiensis</name>
    <name type="common">Golden nematode worm</name>
    <name type="synonym">Heterodera rostochiensis</name>
    <dbReference type="NCBI Taxonomy" id="31243"/>
    <lineage>
        <taxon>Eukaryota</taxon>
        <taxon>Metazoa</taxon>
        <taxon>Ecdysozoa</taxon>
        <taxon>Nematoda</taxon>
        <taxon>Chromadorea</taxon>
        <taxon>Rhabditida</taxon>
        <taxon>Tylenchina</taxon>
        <taxon>Tylenchomorpha</taxon>
        <taxon>Tylenchoidea</taxon>
        <taxon>Heteroderidae</taxon>
        <taxon>Heteroderinae</taxon>
        <taxon>Globodera</taxon>
    </lineage>
</organism>